<proteinExistence type="predicted"/>
<dbReference type="Proteomes" id="UP000007305">
    <property type="component" value="Chromosome 8"/>
</dbReference>
<dbReference type="GO" id="GO:0010119">
    <property type="term" value="P:regulation of stomatal movement"/>
    <property type="evidence" value="ECO:0007669"/>
    <property type="project" value="InterPro"/>
</dbReference>
<dbReference type="Gramene" id="Zm00001eb346990_T001">
    <property type="protein sequence ID" value="Zm00001eb346990_P001"/>
    <property type="gene ID" value="Zm00001eb346990"/>
</dbReference>
<dbReference type="EnsemblPlants" id="Zm00001eb346990_T001">
    <property type="protein sequence ID" value="Zm00001eb346990_P001"/>
    <property type="gene ID" value="Zm00001eb346990"/>
</dbReference>
<dbReference type="InterPro" id="IPR032015">
    <property type="entry name" value="SCAB-Ig"/>
</dbReference>
<accession>A0A804QPM1</accession>
<keyword evidence="4" id="KW-1185">Reference proteome</keyword>
<organism evidence="3 4">
    <name type="scientific">Zea mays</name>
    <name type="common">Maize</name>
    <dbReference type="NCBI Taxonomy" id="4577"/>
    <lineage>
        <taxon>Eukaryota</taxon>
        <taxon>Viridiplantae</taxon>
        <taxon>Streptophyta</taxon>
        <taxon>Embryophyta</taxon>
        <taxon>Tracheophyta</taxon>
        <taxon>Spermatophyta</taxon>
        <taxon>Magnoliopsida</taxon>
        <taxon>Liliopsida</taxon>
        <taxon>Poales</taxon>
        <taxon>Poaceae</taxon>
        <taxon>PACMAD clade</taxon>
        <taxon>Panicoideae</taxon>
        <taxon>Andropogonodae</taxon>
        <taxon>Andropogoneae</taxon>
        <taxon>Tripsacinae</taxon>
        <taxon>Zea</taxon>
    </lineage>
</organism>
<reference evidence="4" key="1">
    <citation type="journal article" date="2009" name="Science">
        <title>The B73 maize genome: complexity, diversity, and dynamics.</title>
        <authorList>
            <person name="Schnable P.S."/>
            <person name="Ware D."/>
            <person name="Fulton R.S."/>
            <person name="Stein J.C."/>
            <person name="Wei F."/>
            <person name="Pasternak S."/>
            <person name="Liang C."/>
            <person name="Zhang J."/>
            <person name="Fulton L."/>
            <person name="Graves T.A."/>
            <person name="Minx P."/>
            <person name="Reily A.D."/>
            <person name="Courtney L."/>
            <person name="Kruchowski S.S."/>
            <person name="Tomlinson C."/>
            <person name="Strong C."/>
            <person name="Delehaunty K."/>
            <person name="Fronick C."/>
            <person name="Courtney B."/>
            <person name="Rock S.M."/>
            <person name="Belter E."/>
            <person name="Du F."/>
            <person name="Kim K."/>
            <person name="Abbott R.M."/>
            <person name="Cotton M."/>
            <person name="Levy A."/>
            <person name="Marchetto P."/>
            <person name="Ochoa K."/>
            <person name="Jackson S.M."/>
            <person name="Gillam B."/>
            <person name="Chen W."/>
            <person name="Yan L."/>
            <person name="Higginbotham J."/>
            <person name="Cardenas M."/>
            <person name="Waligorski J."/>
            <person name="Applebaum E."/>
            <person name="Phelps L."/>
            <person name="Falcone J."/>
            <person name="Kanchi K."/>
            <person name="Thane T."/>
            <person name="Scimone A."/>
            <person name="Thane N."/>
            <person name="Henke J."/>
            <person name="Wang T."/>
            <person name="Ruppert J."/>
            <person name="Shah N."/>
            <person name="Rotter K."/>
            <person name="Hodges J."/>
            <person name="Ingenthron E."/>
            <person name="Cordes M."/>
            <person name="Kohlberg S."/>
            <person name="Sgro J."/>
            <person name="Delgado B."/>
            <person name="Mead K."/>
            <person name="Chinwalla A."/>
            <person name="Leonard S."/>
            <person name="Crouse K."/>
            <person name="Collura K."/>
            <person name="Kudrna D."/>
            <person name="Currie J."/>
            <person name="He R."/>
            <person name="Angelova A."/>
            <person name="Rajasekar S."/>
            <person name="Mueller T."/>
            <person name="Lomeli R."/>
            <person name="Scara G."/>
            <person name="Ko A."/>
            <person name="Delaney K."/>
            <person name="Wissotski M."/>
            <person name="Lopez G."/>
            <person name="Campos D."/>
            <person name="Braidotti M."/>
            <person name="Ashley E."/>
            <person name="Golser W."/>
            <person name="Kim H."/>
            <person name="Lee S."/>
            <person name="Lin J."/>
            <person name="Dujmic Z."/>
            <person name="Kim W."/>
            <person name="Talag J."/>
            <person name="Zuccolo A."/>
            <person name="Fan C."/>
            <person name="Sebastian A."/>
            <person name="Kramer M."/>
            <person name="Spiegel L."/>
            <person name="Nascimento L."/>
            <person name="Zutavern T."/>
            <person name="Miller B."/>
            <person name="Ambroise C."/>
            <person name="Muller S."/>
            <person name="Spooner W."/>
            <person name="Narechania A."/>
            <person name="Ren L."/>
            <person name="Wei S."/>
            <person name="Kumari S."/>
            <person name="Faga B."/>
            <person name="Levy M.J."/>
            <person name="McMahan L."/>
            <person name="Van Buren P."/>
            <person name="Vaughn M.W."/>
            <person name="Ying K."/>
            <person name="Yeh C.-T."/>
            <person name="Emrich S.J."/>
            <person name="Jia Y."/>
            <person name="Kalyanaraman A."/>
            <person name="Hsia A.-P."/>
            <person name="Barbazuk W.B."/>
            <person name="Baucom R.S."/>
            <person name="Brutnell T.P."/>
            <person name="Carpita N.C."/>
            <person name="Chaparro C."/>
            <person name="Chia J.-M."/>
            <person name="Deragon J.-M."/>
            <person name="Estill J.C."/>
            <person name="Fu Y."/>
            <person name="Jeddeloh J.A."/>
            <person name="Han Y."/>
            <person name="Lee H."/>
            <person name="Li P."/>
            <person name="Lisch D.R."/>
            <person name="Liu S."/>
            <person name="Liu Z."/>
            <person name="Nagel D.H."/>
            <person name="McCann M.C."/>
            <person name="SanMiguel P."/>
            <person name="Myers A.M."/>
            <person name="Nettleton D."/>
            <person name="Nguyen J."/>
            <person name="Penning B.W."/>
            <person name="Ponnala L."/>
            <person name="Schneider K.L."/>
            <person name="Schwartz D.C."/>
            <person name="Sharma A."/>
            <person name="Soderlund C."/>
            <person name="Springer N.M."/>
            <person name="Sun Q."/>
            <person name="Wang H."/>
            <person name="Waterman M."/>
            <person name="Westerman R."/>
            <person name="Wolfgruber T.K."/>
            <person name="Yang L."/>
            <person name="Yu Y."/>
            <person name="Zhang L."/>
            <person name="Zhou S."/>
            <person name="Zhu Q."/>
            <person name="Bennetzen J.L."/>
            <person name="Dawe R.K."/>
            <person name="Jiang J."/>
            <person name="Jiang N."/>
            <person name="Presting G.G."/>
            <person name="Wessler S.R."/>
            <person name="Aluru S."/>
            <person name="Martienssen R.A."/>
            <person name="Clifton S.W."/>
            <person name="McCombie W.R."/>
            <person name="Wing R.A."/>
            <person name="Wilson R.K."/>
        </authorList>
    </citation>
    <scope>NUCLEOTIDE SEQUENCE [LARGE SCALE GENOMIC DNA]</scope>
    <source>
        <strain evidence="4">cv. B73</strain>
    </source>
</reference>
<evidence type="ECO:0000313" key="3">
    <source>
        <dbReference type="EnsemblPlants" id="Zm00001eb346990_P001"/>
    </source>
</evidence>
<dbReference type="AlphaFoldDB" id="A0A804QPM1"/>
<reference evidence="3" key="2">
    <citation type="submission" date="2019-07" db="EMBL/GenBank/DDBJ databases">
        <authorList>
            <person name="Seetharam A."/>
            <person name="Woodhouse M."/>
            <person name="Cannon E."/>
        </authorList>
    </citation>
    <scope>NUCLEOTIDE SEQUENCE [LARGE SCALE GENOMIC DNA]</scope>
    <source>
        <strain evidence="3">cv. B73</strain>
    </source>
</reference>
<dbReference type="GO" id="GO:0007015">
    <property type="term" value="P:actin filament organization"/>
    <property type="evidence" value="ECO:0007669"/>
    <property type="project" value="InterPro"/>
</dbReference>
<sequence length="168" mass="17757">MRTAAATVPAAPALGVGLQSQLPIAAAAGKEGPALLVHGSASPVRSRLESARWPPGWSCIEVTGKMTCPCTTKPAYAPEPHDVGRYTQAEVKSGGQTSITKTAGSVHPGLVHYVEALVRRRETGYDVVILQVNGVAQAADSVHILCIGRLQMRLAKEKTIIVKEFYST</sequence>
<dbReference type="InterPro" id="IPR039640">
    <property type="entry name" value="SCAB"/>
</dbReference>
<dbReference type="PANTHER" id="PTHR31172">
    <property type="entry name" value="STOMATAL CLOSURE-RELATED ACTIN-BINDING PROTEIN 1"/>
    <property type="match status" value="1"/>
</dbReference>
<dbReference type="Gene3D" id="2.30.29.140">
    <property type="match status" value="1"/>
</dbReference>
<reference evidence="3" key="3">
    <citation type="submission" date="2021-05" db="UniProtKB">
        <authorList>
            <consortium name="EnsemblPlants"/>
        </authorList>
    </citation>
    <scope>IDENTIFICATION</scope>
    <source>
        <strain evidence="3">cv. B73</strain>
    </source>
</reference>
<feature type="domain" description="Stomatal closure-related actin-binding protein PH" evidence="2">
    <location>
        <begin position="123"/>
        <end position="168"/>
    </location>
</feature>
<dbReference type="PANTHER" id="PTHR31172:SF6">
    <property type="entry name" value="OS07G0642800 PROTEIN"/>
    <property type="match status" value="1"/>
</dbReference>
<dbReference type="InParanoid" id="A0A804QPM1"/>
<name>A0A804QPM1_MAIZE</name>
<feature type="domain" description="Stomatal closure-related actin-binding protein Ig" evidence="1">
    <location>
        <begin position="71"/>
        <end position="119"/>
    </location>
</feature>
<dbReference type="Pfam" id="PF17684">
    <property type="entry name" value="SCAB-PH"/>
    <property type="match status" value="1"/>
</dbReference>
<dbReference type="Pfam" id="PF16709">
    <property type="entry name" value="SCAB-Ig"/>
    <property type="match status" value="1"/>
</dbReference>
<evidence type="ECO:0000259" key="1">
    <source>
        <dbReference type="Pfam" id="PF16709"/>
    </source>
</evidence>
<protein>
    <submittedName>
        <fullName evidence="3">Uncharacterized protein</fullName>
    </submittedName>
</protein>
<dbReference type="InterPro" id="IPR041144">
    <property type="entry name" value="SCAB-PH"/>
</dbReference>
<evidence type="ECO:0000313" key="4">
    <source>
        <dbReference type="Proteomes" id="UP000007305"/>
    </source>
</evidence>
<evidence type="ECO:0000259" key="2">
    <source>
        <dbReference type="Pfam" id="PF17684"/>
    </source>
</evidence>
<dbReference type="GO" id="GO:0003779">
    <property type="term" value="F:actin binding"/>
    <property type="evidence" value="ECO:0007669"/>
    <property type="project" value="InterPro"/>
</dbReference>